<evidence type="ECO:0000313" key="7">
    <source>
        <dbReference type="Proteomes" id="UP000001861"/>
    </source>
</evidence>
<evidence type="ECO:0000256" key="3">
    <source>
        <dbReference type="PROSITE-ProRule" id="PRU00023"/>
    </source>
</evidence>
<dbReference type="OrthoDB" id="539213at2759"/>
<dbReference type="Gene3D" id="3.40.50.300">
    <property type="entry name" value="P-loop containing nucleotide triphosphate hydrolases"/>
    <property type="match status" value="1"/>
</dbReference>
<dbReference type="KEGG" id="cci:CC1G_05953"/>
<accession>A8NAK2</accession>
<dbReference type="InParanoid" id="A8NAK2"/>
<dbReference type="PROSITE" id="PS50088">
    <property type="entry name" value="ANK_REPEAT"/>
    <property type="match status" value="2"/>
</dbReference>
<comment type="caution">
    <text evidence="6">The sequence shown here is derived from an EMBL/GenBank/DDBJ whole genome shotgun (WGS) entry which is preliminary data.</text>
</comment>
<proteinExistence type="predicted"/>
<keyword evidence="2 3" id="KW-0040">ANK repeat</keyword>
<dbReference type="PANTHER" id="PTHR24173:SF74">
    <property type="entry name" value="ANKYRIN REPEAT DOMAIN-CONTAINING PROTEIN 16"/>
    <property type="match status" value="1"/>
</dbReference>
<dbReference type="Gene3D" id="1.25.40.20">
    <property type="entry name" value="Ankyrin repeat-containing domain"/>
    <property type="match status" value="5"/>
</dbReference>
<dbReference type="RefSeq" id="XP_001831854.2">
    <property type="nucleotide sequence ID" value="XM_001831802.2"/>
</dbReference>
<keyword evidence="1" id="KW-0677">Repeat</keyword>
<dbReference type="SUPFAM" id="SSF48403">
    <property type="entry name" value="Ankyrin repeat"/>
    <property type="match status" value="2"/>
</dbReference>
<dbReference type="InterPro" id="IPR002110">
    <property type="entry name" value="Ankyrin_rpt"/>
</dbReference>
<reference evidence="6 7" key="1">
    <citation type="journal article" date="2010" name="Proc. Natl. Acad. Sci. U.S.A.">
        <title>Insights into evolution of multicellular fungi from the assembled chromosomes of the mushroom Coprinopsis cinerea (Coprinus cinereus).</title>
        <authorList>
            <person name="Stajich J.E."/>
            <person name="Wilke S.K."/>
            <person name="Ahren D."/>
            <person name="Au C.H."/>
            <person name="Birren B.W."/>
            <person name="Borodovsky M."/>
            <person name="Burns C."/>
            <person name="Canback B."/>
            <person name="Casselton L.A."/>
            <person name="Cheng C.K."/>
            <person name="Deng J."/>
            <person name="Dietrich F.S."/>
            <person name="Fargo D.C."/>
            <person name="Farman M.L."/>
            <person name="Gathman A.C."/>
            <person name="Goldberg J."/>
            <person name="Guigo R."/>
            <person name="Hoegger P.J."/>
            <person name="Hooker J.B."/>
            <person name="Huggins A."/>
            <person name="James T.Y."/>
            <person name="Kamada T."/>
            <person name="Kilaru S."/>
            <person name="Kodira C."/>
            <person name="Kues U."/>
            <person name="Kupfer D."/>
            <person name="Kwan H.S."/>
            <person name="Lomsadze A."/>
            <person name="Li W."/>
            <person name="Lilly W.W."/>
            <person name="Ma L.J."/>
            <person name="Mackey A.J."/>
            <person name="Manning G."/>
            <person name="Martin F."/>
            <person name="Muraguchi H."/>
            <person name="Natvig D.O."/>
            <person name="Palmerini H."/>
            <person name="Ramesh M.A."/>
            <person name="Rehmeyer C.J."/>
            <person name="Roe B.A."/>
            <person name="Shenoy N."/>
            <person name="Stanke M."/>
            <person name="Ter-Hovhannisyan V."/>
            <person name="Tunlid A."/>
            <person name="Velagapudi R."/>
            <person name="Vision T.J."/>
            <person name="Zeng Q."/>
            <person name="Zolan M.E."/>
            <person name="Pukkila P.J."/>
        </authorList>
    </citation>
    <scope>NUCLEOTIDE SEQUENCE [LARGE SCALE GENOMIC DNA]</scope>
    <source>
        <strain evidence="7">Okayama-7 / 130 / ATCC MYA-4618 / FGSC 9003</strain>
    </source>
</reference>
<feature type="domain" description="Nephrocystin 3-like N-terminal" evidence="5">
    <location>
        <begin position="120"/>
        <end position="269"/>
    </location>
</feature>
<dbReference type="SMART" id="SM00248">
    <property type="entry name" value="ANK"/>
    <property type="match status" value="15"/>
</dbReference>
<feature type="repeat" description="ANK" evidence="3">
    <location>
        <begin position="971"/>
        <end position="992"/>
    </location>
</feature>
<evidence type="ECO:0000259" key="5">
    <source>
        <dbReference type="Pfam" id="PF24883"/>
    </source>
</evidence>
<dbReference type="InterPro" id="IPR027417">
    <property type="entry name" value="P-loop_NTPase"/>
</dbReference>
<dbReference type="InterPro" id="IPR036770">
    <property type="entry name" value="Ankyrin_rpt-contain_sf"/>
</dbReference>
<feature type="repeat" description="ANK" evidence="3">
    <location>
        <begin position="936"/>
        <end position="960"/>
    </location>
</feature>
<evidence type="ECO:0000256" key="4">
    <source>
        <dbReference type="SAM" id="MobiDB-lite"/>
    </source>
</evidence>
<dbReference type="PROSITE" id="PS50297">
    <property type="entry name" value="ANK_REP_REGION"/>
    <property type="match status" value="2"/>
</dbReference>
<evidence type="ECO:0000256" key="2">
    <source>
        <dbReference type="ARBA" id="ARBA00023043"/>
    </source>
</evidence>
<dbReference type="HOGENOM" id="CLU_000288_34_23_1"/>
<protein>
    <submittedName>
        <fullName evidence="6">Ankyrin repeat domain-containing protein 50</fullName>
    </submittedName>
</protein>
<keyword evidence="7" id="KW-1185">Reference proteome</keyword>
<dbReference type="AlphaFoldDB" id="A8NAK2"/>
<dbReference type="PANTHER" id="PTHR24173">
    <property type="entry name" value="ANKYRIN REPEAT CONTAINING"/>
    <property type="match status" value="1"/>
</dbReference>
<gene>
    <name evidence="6" type="ORF">CC1G_05953</name>
</gene>
<dbReference type="GeneID" id="6008330"/>
<dbReference type="Pfam" id="PF12796">
    <property type="entry name" value="Ank_2"/>
    <property type="match status" value="5"/>
</dbReference>
<sequence length="1171" mass="128099">MGQKVSFWRDGERPNPKAGPSACDVDSKGPSPFRGSKEIGRTMNITGGTFNFYGDSNLGDIGSNSGIHSNSIGEGRRGNGPALNTRSHGGRRDQRLLNRLAHKVNFRAIQQDVRKKWTPGTGAWFLRSRLYEEWKGSRSGVLWGTGIPGAGKTLLASNVANDLLQLEEEANGRIAVIVIYCRYTESLSVKEILEAALKQYLERHPFLINIIEPLYARHDREKTAPTEEELIDLLHLIESQFDRCYYVVDGVDEADVTTQFDLIDTVNRLQGNFFLCSRPLDSLSSELVGSVFFEVSAQMEDLELLVCEKLKRNSVLSHLAKDHEFLRRLVKQISDKAEGMFLHAALQSDLIPQCLTIENLHERLDRFPAGLEGMYRVALERIELQPPEAVKLARHVLLWLVYGQEALSVSDLRHAVSASGGISLGEETEMESFRSALSSLFCGLVTVDTATNLVRLVHFTAKDALAPLLLRHFPNPHHAIFKVASERLTTSNTTNAADLHTQRDLDKFLAKSPLLRYSYDHWAYHARQCALEPRTSDVVLSFLRQCTRYPCNLDPDEPHSDDELDYLLPIHVLARYGIPLLDALSAVATVDRNQTTDGEFSTTPLILAATHGHLDVLNQLLGFKRRKLVGTFIRGRSKSGIRLFKTVDVNAQDKQKRTALMYAAHMGQVEVVRRLLQVKGIKVGLTDEDGMTAVMHALQQGFEDIVQLLLEFEGIDVNQEDEDGWTALMYAAEWGRERSVRLLLQAKGIHDINYAADDGCTTLMCAASGGNEAVFHLLLGVKGIHDVNKADNEGETVLMYAASGGSEAIFRYLLQVEGIHDLDQVDANGMTVLMHASAGGSEAIVEHLLQTNKIHDVNHADNRGRTALMHASFEANEGAVKLLLQAEGIHGPNLTDNEGQTALMLSVGSALVVPSEAVVRQLLAVEGLDVAQADNNGKTALIHAAEGGRETIVRMLVEAGGPETVNVADNSGRTVLMYAAEAGHEDMVHYLLGLEGIHDVNQTDKDGQTALMMAASGFGAAVIPLLLQAKGVQPHLTDKDGRTALMIAADWAYDAAVGLLLQMEGVDINQQDNEGYTALMLAAGASAEVGNPLAVVKRLLRVPGIRVDLVDSDGATAMQHAMEEGNGDVVKALAKGNLIAPLGAMVRQLVAPYFESTSDSDLDSESESCSE</sequence>
<dbReference type="Proteomes" id="UP000001861">
    <property type="component" value="Unassembled WGS sequence"/>
</dbReference>
<dbReference type="VEuPathDB" id="FungiDB:CC1G_05953"/>
<dbReference type="OMA" id="AASEYEW"/>
<dbReference type="SUPFAM" id="SSF52540">
    <property type="entry name" value="P-loop containing nucleoside triphosphate hydrolases"/>
    <property type="match status" value="1"/>
</dbReference>
<dbReference type="Pfam" id="PF13637">
    <property type="entry name" value="Ank_4"/>
    <property type="match status" value="1"/>
</dbReference>
<name>A8NAK2_COPC7</name>
<feature type="region of interest" description="Disordered" evidence="4">
    <location>
        <begin position="69"/>
        <end position="91"/>
    </location>
</feature>
<organism evidence="6 7">
    <name type="scientific">Coprinopsis cinerea (strain Okayama-7 / 130 / ATCC MYA-4618 / FGSC 9003)</name>
    <name type="common">Inky cap fungus</name>
    <name type="synonym">Hormographiella aspergillata</name>
    <dbReference type="NCBI Taxonomy" id="240176"/>
    <lineage>
        <taxon>Eukaryota</taxon>
        <taxon>Fungi</taxon>
        <taxon>Dikarya</taxon>
        <taxon>Basidiomycota</taxon>
        <taxon>Agaricomycotina</taxon>
        <taxon>Agaricomycetes</taxon>
        <taxon>Agaricomycetidae</taxon>
        <taxon>Agaricales</taxon>
        <taxon>Agaricineae</taxon>
        <taxon>Psathyrellaceae</taxon>
        <taxon>Coprinopsis</taxon>
    </lineage>
</organism>
<dbReference type="eggNOG" id="KOG0504">
    <property type="taxonomic scope" value="Eukaryota"/>
</dbReference>
<dbReference type="Pfam" id="PF24883">
    <property type="entry name" value="NPHP3_N"/>
    <property type="match status" value="1"/>
</dbReference>
<evidence type="ECO:0000256" key="1">
    <source>
        <dbReference type="ARBA" id="ARBA00022737"/>
    </source>
</evidence>
<evidence type="ECO:0000313" key="6">
    <source>
        <dbReference type="EMBL" id="EAU90037.2"/>
    </source>
</evidence>
<dbReference type="InterPro" id="IPR056884">
    <property type="entry name" value="NPHP3-like_N"/>
</dbReference>
<dbReference type="EMBL" id="AACS02000007">
    <property type="protein sequence ID" value="EAU90037.2"/>
    <property type="molecule type" value="Genomic_DNA"/>
</dbReference>
<feature type="region of interest" description="Disordered" evidence="4">
    <location>
        <begin position="1"/>
        <end position="37"/>
    </location>
</feature>